<reference evidence="1" key="1">
    <citation type="submission" date="2022-09" db="EMBL/GenBank/DDBJ databases">
        <title>Fusarium specimens isolated from Avocado Roots.</title>
        <authorList>
            <person name="Stajich J."/>
            <person name="Roper C."/>
            <person name="Heimlech-Rivalta G."/>
        </authorList>
    </citation>
    <scope>NUCLEOTIDE SEQUENCE</scope>
    <source>
        <strain evidence="1">CF00095</strain>
    </source>
</reference>
<dbReference type="EMBL" id="JAOQBH010000003">
    <property type="protein sequence ID" value="KAJ4138605.1"/>
    <property type="molecule type" value="Genomic_DNA"/>
</dbReference>
<name>A0ABQ8RNP5_FUSEQ</name>
<gene>
    <name evidence="1" type="ORF">NW768_002455</name>
</gene>
<accession>A0ABQ8RNP5</accession>
<evidence type="ECO:0000313" key="1">
    <source>
        <dbReference type="EMBL" id="KAJ4138605.1"/>
    </source>
</evidence>
<sequence>MAFKPQLPTILEEDEDAPPIPGAIWRPYCPMCCPVCKRNRTCRTVLRQQAKRKAKAKLKARAKRKPKTKIKIKARGFDVPKAGRHNEFCGRVWEDGTGHYTMKLWDGPLRRNVSSNVWYFKALSPYELTLFELMNPKGLPDFTDEDRKKLNADAMGWFNEQLDRALSYLDMEFFEDEVARLNLIEID</sequence>
<organism evidence="1 2">
    <name type="scientific">Fusarium equiseti</name>
    <name type="common">Fusarium scirpi</name>
    <dbReference type="NCBI Taxonomy" id="61235"/>
    <lineage>
        <taxon>Eukaryota</taxon>
        <taxon>Fungi</taxon>
        <taxon>Dikarya</taxon>
        <taxon>Ascomycota</taxon>
        <taxon>Pezizomycotina</taxon>
        <taxon>Sordariomycetes</taxon>
        <taxon>Hypocreomycetidae</taxon>
        <taxon>Hypocreales</taxon>
        <taxon>Nectriaceae</taxon>
        <taxon>Fusarium</taxon>
        <taxon>Fusarium incarnatum-equiseti species complex</taxon>
    </lineage>
</organism>
<protein>
    <submittedName>
        <fullName evidence="1">Uncharacterized protein</fullName>
    </submittedName>
</protein>
<evidence type="ECO:0000313" key="2">
    <source>
        <dbReference type="Proteomes" id="UP001152024"/>
    </source>
</evidence>
<keyword evidence="2" id="KW-1185">Reference proteome</keyword>
<comment type="caution">
    <text evidence="1">The sequence shown here is derived from an EMBL/GenBank/DDBJ whole genome shotgun (WGS) entry which is preliminary data.</text>
</comment>
<proteinExistence type="predicted"/>
<dbReference type="Proteomes" id="UP001152024">
    <property type="component" value="Unassembled WGS sequence"/>
</dbReference>